<dbReference type="Proteomes" id="UP001600165">
    <property type="component" value="Unassembled WGS sequence"/>
</dbReference>
<dbReference type="EMBL" id="JBHZOL010000108">
    <property type="protein sequence ID" value="MFE4108381.1"/>
    <property type="molecule type" value="Genomic_DNA"/>
</dbReference>
<sequence>MPADFIANHRELLIYQTAFEAAMRLFELSKAFPEDERSLLTRQILRSSRSVCANLAEAWQKRRYRNAFMSKFNEVEAEAAETQTWIEFAILCEYLDPEVGQELFHQYEIVIAVAARFIEHADAWVVK</sequence>
<protein>
    <submittedName>
        <fullName evidence="1">Four helix bundle protein</fullName>
    </submittedName>
</protein>
<proteinExistence type="predicted"/>
<dbReference type="Gene3D" id="1.20.1440.60">
    <property type="entry name" value="23S rRNA-intervening sequence"/>
    <property type="match status" value="1"/>
</dbReference>
<dbReference type="Pfam" id="PF05635">
    <property type="entry name" value="23S_rRNA_IVP"/>
    <property type="match status" value="1"/>
</dbReference>
<dbReference type="InterPro" id="IPR036583">
    <property type="entry name" value="23S_rRNA_IVS_sf"/>
</dbReference>
<organism evidence="1 2">
    <name type="scientific">Almyronema epifaneia S1</name>
    <dbReference type="NCBI Taxonomy" id="2991925"/>
    <lineage>
        <taxon>Bacteria</taxon>
        <taxon>Bacillati</taxon>
        <taxon>Cyanobacteriota</taxon>
        <taxon>Cyanophyceae</taxon>
        <taxon>Nodosilineales</taxon>
        <taxon>Nodosilineaceae</taxon>
        <taxon>Almyronema</taxon>
        <taxon>Almyronema epifaneia</taxon>
    </lineage>
</organism>
<dbReference type="PANTHER" id="PTHR38471:SF2">
    <property type="entry name" value="FOUR HELIX BUNDLE PROTEIN"/>
    <property type="match status" value="1"/>
</dbReference>
<keyword evidence="2" id="KW-1185">Reference proteome</keyword>
<gene>
    <name evidence="1" type="ORF">ACFVKH_19025</name>
</gene>
<evidence type="ECO:0000313" key="1">
    <source>
        <dbReference type="EMBL" id="MFE4108381.1"/>
    </source>
</evidence>
<dbReference type="NCBIfam" id="TIGR02436">
    <property type="entry name" value="four helix bundle protein"/>
    <property type="match status" value="1"/>
</dbReference>
<dbReference type="InterPro" id="IPR012657">
    <property type="entry name" value="23S_rRNA-intervening_sequence"/>
</dbReference>
<dbReference type="SUPFAM" id="SSF158446">
    <property type="entry name" value="IVS-encoded protein-like"/>
    <property type="match status" value="1"/>
</dbReference>
<reference evidence="1 2" key="1">
    <citation type="submission" date="2024-10" db="EMBL/GenBank/DDBJ databases">
        <authorList>
            <person name="Ratan Roy A."/>
            <person name="Morales Sandoval P.H."/>
            <person name="De Los Santos Villalobos S."/>
            <person name="Chakraborty S."/>
            <person name="Mukherjee J."/>
        </authorList>
    </citation>
    <scope>NUCLEOTIDE SEQUENCE [LARGE SCALE GENOMIC DNA]</scope>
    <source>
        <strain evidence="1 2">S1</strain>
    </source>
</reference>
<comment type="caution">
    <text evidence="1">The sequence shown here is derived from an EMBL/GenBank/DDBJ whole genome shotgun (WGS) entry which is preliminary data.</text>
</comment>
<evidence type="ECO:0000313" key="2">
    <source>
        <dbReference type="Proteomes" id="UP001600165"/>
    </source>
</evidence>
<dbReference type="PANTHER" id="PTHR38471">
    <property type="entry name" value="FOUR HELIX BUNDLE PROTEIN"/>
    <property type="match status" value="1"/>
</dbReference>
<name>A0ABW6IJI5_9CYAN</name>
<accession>A0ABW6IJI5</accession>
<dbReference type="RefSeq" id="WP_377968012.1">
    <property type="nucleotide sequence ID" value="NZ_JBHZOL010000108.1"/>
</dbReference>